<evidence type="ECO:0000313" key="1">
    <source>
        <dbReference type="EMBL" id="TWR31722.1"/>
    </source>
</evidence>
<sequence>MSKELKITDGIDANVWSAFVKVCESSNVKGYTALNEFMLKVIYASIDHLHLDHFKTYIDFIPNLYFQTFNNEVGKSTYTKIQQHSVAISSLYLKEIIQLVTFRARSKKNKPDINRINQFYDSGFGAYGRLLFYMIHHGDAKHFLEAIDHLESLDDQNTGKLFALKDDIREYKRKPVADQDKGVLVKLQKDYSALYQFQTYKRHVISGTKYWLYYSYRLGKINSPTLITLLDRISIPFRDWTELLRDLLFFREYRMQGYLNWNSWTMFQDKSGETHMISSSEWLTFGFLAEMIRENNSFINTAGLTTEQLQQLAAAYQSLTDEGVYFRNYWEKWTDVLNTDSQNNLVERVNNIIEIFKEGKRKNSINTYQEIANADLDDLRLTTFKTHVGNSWKNAAHITKLFKSRNNTVDRTGDDDDLYKIGSKIILEGGKSAFIQGAHHREIFNMSDMGGKLGRWEDDYFFRQIIKSDPEQIKGRSLVKVLVRAIETLKSVDVQPDLILLSPQYSYKDEVFLKDERFISKLKELGVPEDESNFYLGKFDNIPIYTSFSEQLRGKVVVCDFSQAFNMEFKTNQNWYEGLLEISVAPITLADAQLRLDVEPVRWKKTGDGSTLTDEEALAYIRTSILIDIWTILKFNVLNENAYIVGEINLNAGEDLR</sequence>
<protein>
    <submittedName>
        <fullName evidence="1">Uncharacterized protein</fullName>
    </submittedName>
</protein>
<evidence type="ECO:0000313" key="2">
    <source>
        <dbReference type="Proteomes" id="UP000320042"/>
    </source>
</evidence>
<dbReference type="EMBL" id="VOEJ01000001">
    <property type="protein sequence ID" value="TWR31722.1"/>
    <property type="molecule type" value="Genomic_DNA"/>
</dbReference>
<dbReference type="AlphaFoldDB" id="A0A563UK13"/>
<name>A0A563UK13_9SPHI</name>
<accession>A0A563UK13</accession>
<gene>
    <name evidence="1" type="ORF">FPZ43_04410</name>
</gene>
<proteinExistence type="predicted"/>
<reference evidence="1 2" key="1">
    <citation type="submission" date="2019-07" db="EMBL/GenBank/DDBJ databases">
        <authorList>
            <person name="Kim J."/>
        </authorList>
    </citation>
    <scope>NUCLEOTIDE SEQUENCE [LARGE SCALE GENOMIC DNA]</scope>
    <source>
        <strain evidence="2">dk17</strain>
    </source>
</reference>
<dbReference type="Proteomes" id="UP000320042">
    <property type="component" value="Unassembled WGS sequence"/>
</dbReference>
<organism evidence="1 2">
    <name type="scientific">Mucilaginibacter pallidiroseus</name>
    <dbReference type="NCBI Taxonomy" id="2599295"/>
    <lineage>
        <taxon>Bacteria</taxon>
        <taxon>Pseudomonadati</taxon>
        <taxon>Bacteroidota</taxon>
        <taxon>Sphingobacteriia</taxon>
        <taxon>Sphingobacteriales</taxon>
        <taxon>Sphingobacteriaceae</taxon>
        <taxon>Mucilaginibacter</taxon>
    </lineage>
</organism>
<comment type="caution">
    <text evidence="1">The sequence shown here is derived from an EMBL/GenBank/DDBJ whole genome shotgun (WGS) entry which is preliminary data.</text>
</comment>
<dbReference type="RefSeq" id="WP_146380619.1">
    <property type="nucleotide sequence ID" value="NZ_VOEJ01000001.1"/>
</dbReference>
<keyword evidence="2" id="KW-1185">Reference proteome</keyword>
<dbReference type="OrthoDB" id="1493889at2"/>